<evidence type="ECO:0000313" key="2">
    <source>
        <dbReference type="Proteomes" id="UP000769528"/>
    </source>
</evidence>
<name>A0A9P8PLM0_9ASCO</name>
<comment type="caution">
    <text evidence="1">The sequence shown here is derived from an EMBL/GenBank/DDBJ whole genome shotgun (WGS) entry which is preliminary data.</text>
</comment>
<gene>
    <name evidence="1" type="ORF">WICMUC_003210</name>
</gene>
<organism evidence="1 2">
    <name type="scientific">Wickerhamomyces mucosus</name>
    <dbReference type="NCBI Taxonomy" id="1378264"/>
    <lineage>
        <taxon>Eukaryota</taxon>
        <taxon>Fungi</taxon>
        <taxon>Dikarya</taxon>
        <taxon>Ascomycota</taxon>
        <taxon>Saccharomycotina</taxon>
        <taxon>Saccharomycetes</taxon>
        <taxon>Phaffomycetales</taxon>
        <taxon>Wickerhamomycetaceae</taxon>
        <taxon>Wickerhamomyces</taxon>
    </lineage>
</organism>
<reference evidence="1" key="2">
    <citation type="submission" date="2021-01" db="EMBL/GenBank/DDBJ databases">
        <authorList>
            <person name="Schikora-Tamarit M.A."/>
        </authorList>
    </citation>
    <scope>NUCLEOTIDE SEQUENCE</scope>
    <source>
        <strain evidence="1">CBS6341</strain>
    </source>
</reference>
<dbReference type="EMBL" id="JAEUBF010000846">
    <property type="protein sequence ID" value="KAH3674533.1"/>
    <property type="molecule type" value="Genomic_DNA"/>
</dbReference>
<protein>
    <submittedName>
        <fullName evidence="1">Uncharacterized protein</fullName>
    </submittedName>
</protein>
<accession>A0A9P8PLM0</accession>
<reference evidence="1" key="1">
    <citation type="journal article" date="2021" name="Open Biol.">
        <title>Shared evolutionary footprints suggest mitochondrial oxidative damage underlies multiple complex I losses in fungi.</title>
        <authorList>
            <person name="Schikora-Tamarit M.A."/>
            <person name="Marcet-Houben M."/>
            <person name="Nosek J."/>
            <person name="Gabaldon T."/>
        </authorList>
    </citation>
    <scope>NUCLEOTIDE SEQUENCE</scope>
    <source>
        <strain evidence="1">CBS6341</strain>
    </source>
</reference>
<dbReference type="AlphaFoldDB" id="A0A9P8PLM0"/>
<keyword evidence="2" id="KW-1185">Reference proteome</keyword>
<sequence>MEDNVQQEIQPPPYFNTDINPGYLAIPTNSRIISSSVQIILNNDNKNQFYYTGDDIDGIVNIEGIDYNQLEISFINKLQVLGESKLLFQMNNPNNSTASFKFKIPHQFIPTSPVNDADCSTQSNNHNILPTLGNPELCGLSFNSTSIFNDQRMIDKEFINVKTPIMNVFYIDVKVKVQNRVMFNRKKEIIVKLKDLNEPNINNEKFSSYANFTKLEKRLLVDENYKLDVLLESFALSQNQRKLNFDFKWSKLQGPSQDSKQFEPKLKIKYELNKYVLQSTNCLANFKIESLGKESDLEKLGVKMEKLETLYSNVLIDNNDWIDDVYNPNLILNHLEINDIPEFDLNLKHFENCYLSVTYLIVIYIDIEHRSQVNPIKDNQFEFSSLPTKTKNFFFKNFIKSKDLQQSADENSNKLNIFVPYLS</sequence>
<proteinExistence type="predicted"/>
<evidence type="ECO:0000313" key="1">
    <source>
        <dbReference type="EMBL" id="KAH3674533.1"/>
    </source>
</evidence>
<dbReference type="Proteomes" id="UP000769528">
    <property type="component" value="Unassembled WGS sequence"/>
</dbReference>